<gene>
    <name evidence="2" type="ORF">GYMLUDRAFT_173700</name>
</gene>
<dbReference type="AlphaFoldDB" id="A0A0D0CFI9"/>
<reference evidence="2 3" key="1">
    <citation type="submission" date="2014-04" db="EMBL/GenBank/DDBJ databases">
        <title>Evolutionary Origins and Diversification of the Mycorrhizal Mutualists.</title>
        <authorList>
            <consortium name="DOE Joint Genome Institute"/>
            <consortium name="Mycorrhizal Genomics Consortium"/>
            <person name="Kohler A."/>
            <person name="Kuo A."/>
            <person name="Nagy L.G."/>
            <person name="Floudas D."/>
            <person name="Copeland A."/>
            <person name="Barry K.W."/>
            <person name="Cichocki N."/>
            <person name="Veneault-Fourrey C."/>
            <person name="LaButti K."/>
            <person name="Lindquist E.A."/>
            <person name="Lipzen A."/>
            <person name="Lundell T."/>
            <person name="Morin E."/>
            <person name="Murat C."/>
            <person name="Riley R."/>
            <person name="Ohm R."/>
            <person name="Sun H."/>
            <person name="Tunlid A."/>
            <person name="Henrissat B."/>
            <person name="Grigoriev I.V."/>
            <person name="Hibbett D.S."/>
            <person name="Martin F."/>
        </authorList>
    </citation>
    <scope>NUCLEOTIDE SEQUENCE [LARGE SCALE GENOMIC DNA]</scope>
    <source>
        <strain evidence="2 3">FD-317 M1</strain>
    </source>
</reference>
<dbReference type="OrthoDB" id="3351993at2759"/>
<organism evidence="2 3">
    <name type="scientific">Collybiopsis luxurians FD-317 M1</name>
    <dbReference type="NCBI Taxonomy" id="944289"/>
    <lineage>
        <taxon>Eukaryota</taxon>
        <taxon>Fungi</taxon>
        <taxon>Dikarya</taxon>
        <taxon>Basidiomycota</taxon>
        <taxon>Agaricomycotina</taxon>
        <taxon>Agaricomycetes</taxon>
        <taxon>Agaricomycetidae</taxon>
        <taxon>Agaricales</taxon>
        <taxon>Marasmiineae</taxon>
        <taxon>Omphalotaceae</taxon>
        <taxon>Collybiopsis</taxon>
        <taxon>Collybiopsis luxurians</taxon>
    </lineage>
</organism>
<proteinExistence type="predicted"/>
<accession>A0A0D0CFI9</accession>
<dbReference type="EMBL" id="KN834794">
    <property type="protein sequence ID" value="KIK56872.1"/>
    <property type="molecule type" value="Genomic_DNA"/>
</dbReference>
<feature type="transmembrane region" description="Helical" evidence="1">
    <location>
        <begin position="57"/>
        <end position="77"/>
    </location>
</feature>
<feature type="non-terminal residue" evidence="2">
    <location>
        <position position="114"/>
    </location>
</feature>
<evidence type="ECO:0000256" key="1">
    <source>
        <dbReference type="SAM" id="Phobius"/>
    </source>
</evidence>
<sequence length="114" mass="12916">MSSNCIQANPDISGIGIRIAIYIQNLLCFLPVLIYLQDGHIMGKEIKGLKNQSISMLIIAFSILICTIFEATAKTIITGQTIDRFHMAIILNLSWINNTSTWTWFLLYIHSRTK</sequence>
<name>A0A0D0CFI9_9AGAR</name>
<keyword evidence="3" id="KW-1185">Reference proteome</keyword>
<dbReference type="Proteomes" id="UP000053593">
    <property type="component" value="Unassembled WGS sequence"/>
</dbReference>
<keyword evidence="1" id="KW-0812">Transmembrane</keyword>
<keyword evidence="1" id="KW-0472">Membrane</keyword>
<feature type="transmembrane region" description="Helical" evidence="1">
    <location>
        <begin position="12"/>
        <end position="36"/>
    </location>
</feature>
<protein>
    <submittedName>
        <fullName evidence="2">Uncharacterized protein</fullName>
    </submittedName>
</protein>
<dbReference type="HOGENOM" id="CLU_2126913_0_0_1"/>
<feature type="transmembrane region" description="Helical" evidence="1">
    <location>
        <begin position="89"/>
        <end position="109"/>
    </location>
</feature>
<evidence type="ECO:0000313" key="2">
    <source>
        <dbReference type="EMBL" id="KIK56872.1"/>
    </source>
</evidence>
<evidence type="ECO:0000313" key="3">
    <source>
        <dbReference type="Proteomes" id="UP000053593"/>
    </source>
</evidence>
<keyword evidence="1" id="KW-1133">Transmembrane helix</keyword>